<evidence type="ECO:0000313" key="2">
    <source>
        <dbReference type="Proteomes" id="UP000628710"/>
    </source>
</evidence>
<dbReference type="Proteomes" id="UP000628710">
    <property type="component" value="Unassembled WGS sequence"/>
</dbReference>
<proteinExistence type="predicted"/>
<evidence type="ECO:0000313" key="1">
    <source>
        <dbReference type="EMBL" id="MBJ7536997.1"/>
    </source>
</evidence>
<organism evidence="1 2">
    <name type="scientific">Marinomonas transparens</name>
    <dbReference type="NCBI Taxonomy" id="2795388"/>
    <lineage>
        <taxon>Bacteria</taxon>
        <taxon>Pseudomonadati</taxon>
        <taxon>Pseudomonadota</taxon>
        <taxon>Gammaproteobacteria</taxon>
        <taxon>Oceanospirillales</taxon>
        <taxon>Oceanospirillaceae</taxon>
        <taxon>Marinomonas</taxon>
    </lineage>
</organism>
<dbReference type="EMBL" id="JAEMNX010000003">
    <property type="protein sequence ID" value="MBJ7536997.1"/>
    <property type="molecule type" value="Genomic_DNA"/>
</dbReference>
<dbReference type="RefSeq" id="WP_199467177.1">
    <property type="nucleotide sequence ID" value="NZ_JAEMNX010000003.1"/>
</dbReference>
<keyword evidence="2" id="KW-1185">Reference proteome</keyword>
<comment type="caution">
    <text evidence="1">The sequence shown here is derived from an EMBL/GenBank/DDBJ whole genome shotgun (WGS) entry which is preliminary data.</text>
</comment>
<dbReference type="AlphaFoldDB" id="A0A934JTY6"/>
<reference evidence="1" key="1">
    <citation type="submission" date="2020-12" db="EMBL/GenBank/DDBJ databases">
        <title>Marinomonas arctica sp. nov., a psychrotolerant bacterium isolated from the Arctic.</title>
        <authorList>
            <person name="Zhang Y."/>
        </authorList>
    </citation>
    <scope>NUCLEOTIDE SEQUENCE</scope>
    <source>
        <strain evidence="1">C1424</strain>
    </source>
</reference>
<name>A0A934JTY6_9GAMM</name>
<gene>
    <name evidence="1" type="ORF">I8J31_04805</name>
</gene>
<accession>A0A934JTY6</accession>
<sequence length="110" mass="12581">MELQAFYDKLVKLQGVAIFDRELRDDEEGLPANSVQGFKSTENGIEAILGEDDGLVISKVIEALTDFVKLTPKAIVHSVYEEEVLPLKYVYEDFPIFIVEFELPKDSEWR</sequence>
<protein>
    <submittedName>
        <fullName evidence="1">Uncharacterized protein</fullName>
    </submittedName>
</protein>